<feature type="domain" description="PDZ" evidence="1">
    <location>
        <begin position="37"/>
        <end position="116"/>
    </location>
</feature>
<evidence type="ECO:0000313" key="4">
    <source>
        <dbReference type="WBParaSite" id="TCNE_0001091101-mRNA-1"/>
    </source>
</evidence>
<organism evidence="3 4">
    <name type="scientific">Toxocara canis</name>
    <name type="common">Canine roundworm</name>
    <dbReference type="NCBI Taxonomy" id="6265"/>
    <lineage>
        <taxon>Eukaryota</taxon>
        <taxon>Metazoa</taxon>
        <taxon>Ecdysozoa</taxon>
        <taxon>Nematoda</taxon>
        <taxon>Chromadorea</taxon>
        <taxon>Rhabditida</taxon>
        <taxon>Spirurina</taxon>
        <taxon>Ascaridomorpha</taxon>
        <taxon>Ascaridoidea</taxon>
        <taxon>Toxocaridae</taxon>
        <taxon>Toxocara</taxon>
    </lineage>
</organism>
<dbReference type="SUPFAM" id="SSF50156">
    <property type="entry name" value="PDZ domain-like"/>
    <property type="match status" value="1"/>
</dbReference>
<evidence type="ECO:0000313" key="2">
    <source>
        <dbReference type="EMBL" id="VDM42232.1"/>
    </source>
</evidence>
<reference evidence="4" key="1">
    <citation type="submission" date="2016-06" db="UniProtKB">
        <authorList>
            <consortium name="WormBaseParasite"/>
        </authorList>
    </citation>
    <scope>IDENTIFICATION</scope>
</reference>
<dbReference type="InterPro" id="IPR040264">
    <property type="entry name" value="T15H9.4-like"/>
</dbReference>
<dbReference type="PANTHER" id="PTHR31327">
    <property type="entry name" value="SPERM MEIOSIS PDZ DOMAIN CONTAINING PROTEINS-RELATED"/>
    <property type="match status" value="1"/>
</dbReference>
<dbReference type="WBParaSite" id="TCNE_0001091101-mRNA-1">
    <property type="protein sequence ID" value="TCNE_0001091101-mRNA-1"/>
    <property type="gene ID" value="TCNE_0001091101"/>
</dbReference>
<evidence type="ECO:0000313" key="3">
    <source>
        <dbReference type="Proteomes" id="UP000050794"/>
    </source>
</evidence>
<dbReference type="Pfam" id="PF00595">
    <property type="entry name" value="PDZ"/>
    <property type="match status" value="1"/>
</dbReference>
<keyword evidence="3" id="KW-1185">Reference proteome</keyword>
<accession>A0A183UQZ1</accession>
<name>A0A183UQZ1_TOXCA</name>
<gene>
    <name evidence="2" type="ORF">TCNE_LOCUS10911</name>
</gene>
<dbReference type="EMBL" id="UYWY01020663">
    <property type="protein sequence ID" value="VDM42232.1"/>
    <property type="molecule type" value="Genomic_DNA"/>
</dbReference>
<sequence>MAQDVSNGNKEKDELEERMIKERSHLFTRREGFSYHFVQIEWHKGARFGLIIKAYEKFIVVSKLDPVSLCAKKLRVGDRLIDVDGKALTNKDDAKKDMVIALKKNKKVTFIVERPESEEAKCWAKDALKSASIRTSSTAPLGKHKWAKMSAEQRAKVRLLAFLHNVSGASPCHLSRFAFADSQTHHHQAFVCKYVYRSFLTGIAEKL</sequence>
<dbReference type="PROSITE" id="PS50106">
    <property type="entry name" value="PDZ"/>
    <property type="match status" value="1"/>
</dbReference>
<proteinExistence type="predicted"/>
<protein>
    <submittedName>
        <fullName evidence="4">PDZ domain-containing protein</fullName>
    </submittedName>
</protein>
<dbReference type="InterPro" id="IPR001478">
    <property type="entry name" value="PDZ"/>
</dbReference>
<dbReference type="AlphaFoldDB" id="A0A183UQZ1"/>
<dbReference type="Gene3D" id="2.30.42.10">
    <property type="match status" value="1"/>
</dbReference>
<dbReference type="Proteomes" id="UP000050794">
    <property type="component" value="Unassembled WGS sequence"/>
</dbReference>
<dbReference type="InterPro" id="IPR036034">
    <property type="entry name" value="PDZ_sf"/>
</dbReference>
<dbReference type="SMART" id="SM00228">
    <property type="entry name" value="PDZ"/>
    <property type="match status" value="1"/>
</dbReference>
<reference evidence="2 3" key="2">
    <citation type="submission" date="2018-11" db="EMBL/GenBank/DDBJ databases">
        <authorList>
            <consortium name="Pathogen Informatics"/>
        </authorList>
    </citation>
    <scope>NUCLEOTIDE SEQUENCE [LARGE SCALE GENOMIC DNA]</scope>
</reference>
<evidence type="ECO:0000259" key="1">
    <source>
        <dbReference type="PROSITE" id="PS50106"/>
    </source>
</evidence>
<dbReference type="PANTHER" id="PTHR31327:SF7">
    <property type="entry name" value="PDZ DOMAIN-CONTAINING PROTEIN"/>
    <property type="match status" value="1"/>
</dbReference>